<sequence>MSPITHALRKATVAAPLARPATATATTTARQIHRTAPLLKALDNKATSSWPEGSSSRPHTEYKPVEGREGKTARLIFRIKPSDIPMELLPLFAAVGFAVVGASAYGVYALWNDKTLRVHRHGERK</sequence>
<dbReference type="RefSeq" id="XP_009266780.1">
    <property type="nucleotide sequence ID" value="XM_009268505.1"/>
</dbReference>
<dbReference type="HOGENOM" id="CLU_1994376_0_0_1"/>
<evidence type="ECO:0000313" key="3">
    <source>
        <dbReference type="EMBL" id="EOR02720.1"/>
    </source>
</evidence>
<evidence type="ECO:0000313" key="4">
    <source>
        <dbReference type="Proteomes" id="UP000014064"/>
    </source>
</evidence>
<dbReference type="KEGG" id="wic:J056_003282"/>
<keyword evidence="4" id="KW-1185">Reference proteome</keyword>
<feature type="transmembrane region" description="Helical" evidence="2">
    <location>
        <begin position="88"/>
        <end position="111"/>
    </location>
</feature>
<feature type="region of interest" description="Disordered" evidence="1">
    <location>
        <begin position="19"/>
        <end position="38"/>
    </location>
</feature>
<evidence type="ECO:0000256" key="1">
    <source>
        <dbReference type="SAM" id="MobiDB-lite"/>
    </source>
</evidence>
<reference evidence="4" key="1">
    <citation type="journal article" date="2013" name="BMC Genomics">
        <title>Genome and transcriptome sequencing of the halophilic fungus Wallemia ichthyophaga: haloadaptations present and absent.</title>
        <authorList>
            <person name="Zajc J."/>
            <person name="Liu Y."/>
            <person name="Dai W."/>
            <person name="Yang Z."/>
            <person name="Hu J."/>
            <person name="Gostincar C."/>
            <person name="Gunde-Cimerman N."/>
        </authorList>
    </citation>
    <scope>NUCLEOTIDE SEQUENCE [LARGE SCALE GENOMIC DNA]</scope>
    <source>
        <strain evidence="4">EXF-994 / CBS 113033</strain>
    </source>
</reference>
<feature type="region of interest" description="Disordered" evidence="1">
    <location>
        <begin position="43"/>
        <end position="67"/>
    </location>
</feature>
<dbReference type="EMBL" id="KE007227">
    <property type="protein sequence ID" value="EOR02720.1"/>
    <property type="molecule type" value="Genomic_DNA"/>
</dbReference>
<feature type="compositionally biased region" description="Polar residues" evidence="1">
    <location>
        <begin position="45"/>
        <end position="57"/>
    </location>
</feature>
<keyword evidence="2" id="KW-0812">Transmembrane</keyword>
<name>R9AKV8_WALI9</name>
<keyword evidence="2" id="KW-1133">Transmembrane helix</keyword>
<dbReference type="AlphaFoldDB" id="R9AKV8"/>
<dbReference type="Proteomes" id="UP000014064">
    <property type="component" value="Unassembled WGS sequence"/>
</dbReference>
<organism evidence="3 4">
    <name type="scientific">Wallemia ichthyophaga (strain EXF-994 / CBS 113033)</name>
    <dbReference type="NCBI Taxonomy" id="1299270"/>
    <lineage>
        <taxon>Eukaryota</taxon>
        <taxon>Fungi</taxon>
        <taxon>Dikarya</taxon>
        <taxon>Basidiomycota</taxon>
        <taxon>Wallemiomycotina</taxon>
        <taxon>Wallemiomycetes</taxon>
        <taxon>Wallemiales</taxon>
        <taxon>Wallemiaceae</taxon>
        <taxon>Wallemia</taxon>
    </lineage>
</organism>
<gene>
    <name evidence="3" type="ORF">J056_003282</name>
</gene>
<proteinExistence type="predicted"/>
<dbReference type="InterPro" id="IPR010530">
    <property type="entry name" value="B12D"/>
</dbReference>
<keyword evidence="2" id="KW-0472">Membrane</keyword>
<protein>
    <submittedName>
        <fullName evidence="3">Uncharacterized protein</fullName>
    </submittedName>
</protein>
<feature type="compositionally biased region" description="Basic and acidic residues" evidence="1">
    <location>
        <begin position="58"/>
        <end position="67"/>
    </location>
</feature>
<feature type="compositionally biased region" description="Low complexity" evidence="1">
    <location>
        <begin position="19"/>
        <end position="36"/>
    </location>
</feature>
<dbReference type="Pfam" id="PF06522">
    <property type="entry name" value="B12D"/>
    <property type="match status" value="1"/>
</dbReference>
<dbReference type="GeneID" id="20376234"/>
<evidence type="ECO:0000256" key="2">
    <source>
        <dbReference type="SAM" id="Phobius"/>
    </source>
</evidence>
<accession>R9AKV8</accession>